<dbReference type="EMBL" id="JAVQLW010000001">
    <property type="protein sequence ID" value="MDS9467978.1"/>
    <property type="molecule type" value="Genomic_DNA"/>
</dbReference>
<dbReference type="Proteomes" id="UP001269144">
    <property type="component" value="Unassembled WGS sequence"/>
</dbReference>
<evidence type="ECO:0000313" key="3">
    <source>
        <dbReference type="EMBL" id="MDS9467978.1"/>
    </source>
</evidence>
<organism evidence="3 4">
    <name type="scientific">Paracoccus aurantius</name>
    <dbReference type="NCBI Taxonomy" id="3073814"/>
    <lineage>
        <taxon>Bacteria</taxon>
        <taxon>Pseudomonadati</taxon>
        <taxon>Pseudomonadota</taxon>
        <taxon>Alphaproteobacteria</taxon>
        <taxon>Rhodobacterales</taxon>
        <taxon>Paracoccaceae</taxon>
        <taxon>Paracoccus</taxon>
    </lineage>
</organism>
<feature type="compositionally biased region" description="Basic and acidic residues" evidence="1">
    <location>
        <begin position="179"/>
        <end position="213"/>
    </location>
</feature>
<protein>
    <submittedName>
        <fullName evidence="3">Uncharacterized protein</fullName>
    </submittedName>
</protein>
<gene>
    <name evidence="3" type="ORF">RGQ15_10415</name>
</gene>
<evidence type="ECO:0000256" key="1">
    <source>
        <dbReference type="SAM" id="MobiDB-lite"/>
    </source>
</evidence>
<feature type="signal peptide" evidence="2">
    <location>
        <begin position="1"/>
        <end position="24"/>
    </location>
</feature>
<comment type="caution">
    <text evidence="3">The sequence shown here is derived from an EMBL/GenBank/DDBJ whole genome shotgun (WGS) entry which is preliminary data.</text>
</comment>
<reference evidence="4" key="1">
    <citation type="submission" date="2023-07" db="EMBL/GenBank/DDBJ databases">
        <title>Paracoccus sp. MBLB3053 whole genome sequence.</title>
        <authorList>
            <person name="Hwang C.Y."/>
            <person name="Cho E.-S."/>
            <person name="Seo M.-J."/>
        </authorList>
    </citation>
    <scope>NUCLEOTIDE SEQUENCE [LARGE SCALE GENOMIC DNA]</scope>
    <source>
        <strain evidence="4">MBLB3053</strain>
    </source>
</reference>
<keyword evidence="2" id="KW-0732">Signal</keyword>
<feature type="region of interest" description="Disordered" evidence="1">
    <location>
        <begin position="161"/>
        <end position="245"/>
    </location>
</feature>
<evidence type="ECO:0000256" key="2">
    <source>
        <dbReference type="SAM" id="SignalP"/>
    </source>
</evidence>
<sequence>MSRYFSSSVATAALLAVLAGPVLAQEAPAQPAEQSHGQVQVQVAIPQALQDAGLTDVTGKPSRHGQRIEGKLPDGTEIGAILDESGELRGLRSHGEQPLPATLVERLVPQTVRNQPIFAELGQVQAIFINERGVMLAGSDAQSNSVRAAFAEDGTLLRFGRGDDRAKEMGGKKGKGHGPKGDEHGAKGHKGPKGDHMREHKAERHGEKGERGRQGAPRAQGDMPPPPASGDALSPDQVRSSLSQAGYTSVGQILQQGPITIAQATNPEGEPVLVEIAPNGDVVRELNR</sequence>
<evidence type="ECO:0000313" key="4">
    <source>
        <dbReference type="Proteomes" id="UP001269144"/>
    </source>
</evidence>
<accession>A0ABU2HSH3</accession>
<feature type="chain" id="PRO_5046825238" evidence="2">
    <location>
        <begin position="25"/>
        <end position="288"/>
    </location>
</feature>
<dbReference type="RefSeq" id="WP_311160155.1">
    <property type="nucleotide sequence ID" value="NZ_JAVQLW010000001.1"/>
</dbReference>
<name>A0ABU2HSH3_9RHOB</name>
<proteinExistence type="predicted"/>
<keyword evidence="4" id="KW-1185">Reference proteome</keyword>
<feature type="compositionally biased region" description="Basic and acidic residues" evidence="1">
    <location>
        <begin position="161"/>
        <end position="171"/>
    </location>
</feature>